<feature type="transmembrane region" description="Helical" evidence="1">
    <location>
        <begin position="49"/>
        <end position="70"/>
    </location>
</feature>
<proteinExistence type="predicted"/>
<accession>A0A6A6ZKB6</accession>
<organism evidence="2 3">
    <name type="scientific">Ophiobolus disseminans</name>
    <dbReference type="NCBI Taxonomy" id="1469910"/>
    <lineage>
        <taxon>Eukaryota</taxon>
        <taxon>Fungi</taxon>
        <taxon>Dikarya</taxon>
        <taxon>Ascomycota</taxon>
        <taxon>Pezizomycotina</taxon>
        <taxon>Dothideomycetes</taxon>
        <taxon>Pleosporomycetidae</taxon>
        <taxon>Pleosporales</taxon>
        <taxon>Pleosporineae</taxon>
        <taxon>Phaeosphaeriaceae</taxon>
        <taxon>Ophiobolus</taxon>
    </lineage>
</organism>
<keyword evidence="1" id="KW-0472">Membrane</keyword>
<reference evidence="2" key="1">
    <citation type="journal article" date="2020" name="Stud. Mycol.">
        <title>101 Dothideomycetes genomes: a test case for predicting lifestyles and emergence of pathogens.</title>
        <authorList>
            <person name="Haridas S."/>
            <person name="Albert R."/>
            <person name="Binder M."/>
            <person name="Bloem J."/>
            <person name="Labutti K."/>
            <person name="Salamov A."/>
            <person name="Andreopoulos B."/>
            <person name="Baker S."/>
            <person name="Barry K."/>
            <person name="Bills G."/>
            <person name="Bluhm B."/>
            <person name="Cannon C."/>
            <person name="Castanera R."/>
            <person name="Culley D."/>
            <person name="Daum C."/>
            <person name="Ezra D."/>
            <person name="Gonzalez J."/>
            <person name="Henrissat B."/>
            <person name="Kuo A."/>
            <person name="Liang C."/>
            <person name="Lipzen A."/>
            <person name="Lutzoni F."/>
            <person name="Magnuson J."/>
            <person name="Mondo S."/>
            <person name="Nolan M."/>
            <person name="Ohm R."/>
            <person name="Pangilinan J."/>
            <person name="Park H.-J."/>
            <person name="Ramirez L."/>
            <person name="Alfaro M."/>
            <person name="Sun H."/>
            <person name="Tritt A."/>
            <person name="Yoshinaga Y."/>
            <person name="Zwiers L.-H."/>
            <person name="Turgeon B."/>
            <person name="Goodwin S."/>
            <person name="Spatafora J."/>
            <person name="Crous P."/>
            <person name="Grigoriev I."/>
        </authorList>
    </citation>
    <scope>NUCLEOTIDE SEQUENCE</scope>
    <source>
        <strain evidence="2">CBS 113818</strain>
    </source>
</reference>
<name>A0A6A6ZKB6_9PLEO</name>
<evidence type="ECO:0000313" key="3">
    <source>
        <dbReference type="Proteomes" id="UP000799424"/>
    </source>
</evidence>
<evidence type="ECO:0000256" key="1">
    <source>
        <dbReference type="SAM" id="Phobius"/>
    </source>
</evidence>
<keyword evidence="3" id="KW-1185">Reference proteome</keyword>
<dbReference type="Proteomes" id="UP000799424">
    <property type="component" value="Unassembled WGS sequence"/>
</dbReference>
<sequence>MVQILLTTLDTACGAGRAHGTGNELCLPSFHGSNVAFTWREIRRRMSSFVVLMCCLSSKFLPTMTLSFTAHHPASPPTSI</sequence>
<dbReference type="EMBL" id="MU006237">
    <property type="protein sequence ID" value="KAF2821328.1"/>
    <property type="molecule type" value="Genomic_DNA"/>
</dbReference>
<protein>
    <submittedName>
        <fullName evidence="2">Uncharacterized protein</fullName>
    </submittedName>
</protein>
<keyword evidence="1" id="KW-0812">Transmembrane</keyword>
<gene>
    <name evidence="2" type="ORF">CC86DRAFT_102710</name>
</gene>
<dbReference type="AlphaFoldDB" id="A0A6A6ZKB6"/>
<keyword evidence="1" id="KW-1133">Transmembrane helix</keyword>
<evidence type="ECO:0000313" key="2">
    <source>
        <dbReference type="EMBL" id="KAF2821328.1"/>
    </source>
</evidence>